<dbReference type="InterPro" id="IPR042816">
    <property type="entry name" value="Nsrp1"/>
</dbReference>
<name>A0AAW0W488_CHEQU</name>
<feature type="domain" description="Nuclear speckle splicing regulatory protein 1 N-terminal" evidence="5">
    <location>
        <begin position="67"/>
        <end position="182"/>
    </location>
</feature>
<dbReference type="AlphaFoldDB" id="A0AAW0W488"/>
<dbReference type="EMBL" id="JARKIK010000086">
    <property type="protein sequence ID" value="KAK8724283.1"/>
    <property type="molecule type" value="Genomic_DNA"/>
</dbReference>
<feature type="compositionally biased region" description="Basic and acidic residues" evidence="4">
    <location>
        <begin position="380"/>
        <end position="421"/>
    </location>
</feature>
<feature type="compositionally biased region" description="Basic residues" evidence="4">
    <location>
        <begin position="342"/>
        <end position="372"/>
    </location>
</feature>
<sequence>MSGDGQQYGLILPNKNKGPPTLGTRKLNPLLDSDDELEQDEETPLNWVEASLKKSAGNSGQQSLQKRLLREALEEDSSVFQYDEVYDEMQATKTAEVAARKQTAEKKPKYIHNIIKHAEKRKLEDERRTERKVQKEREAEGEEFADKESFVTASYVKKMEELKKAEAEAKLEEMQEEKIDVLKHKNFGAFYNHLFKQKMGDIEVKKEPESEEEENNEVEIIKRRDDIKRQKHYRTQRDLSESPERQARRRPKTTKQEKVSSASEDEEKVESYRDRRNKYKTMGERKEELRGKGRERERDRGRDKYRSPDKKKDSDRSQERERRDKSKDRKHGRDRSRERDKNHRGRERSRSRDRKHKRSKSRSPHSRRRGSRSHSQNRSTSRERRNIKEEPKSPKRRERSSTKESISDKDKKDKTNGDKVSSENIVNVKKESELEEKEKRLERIRKLFTKRTVGEKFEHALLRFYQRKSERESHG</sequence>
<evidence type="ECO:0000256" key="1">
    <source>
        <dbReference type="ARBA" id="ARBA00010126"/>
    </source>
</evidence>
<dbReference type="InterPro" id="IPR018612">
    <property type="entry name" value="NSRP1_N"/>
</dbReference>
<dbReference type="PANTHER" id="PTHR31938:SF4">
    <property type="entry name" value="NUCLEAR SPECKLE SPLICING REGULATORY PROTEIN 1"/>
    <property type="match status" value="1"/>
</dbReference>
<evidence type="ECO:0000256" key="4">
    <source>
        <dbReference type="SAM" id="MobiDB-lite"/>
    </source>
</evidence>
<evidence type="ECO:0000256" key="2">
    <source>
        <dbReference type="ARBA" id="ARBA00023054"/>
    </source>
</evidence>
<feature type="coiled-coil region" evidence="3">
    <location>
        <begin position="155"/>
        <end position="184"/>
    </location>
</feature>
<feature type="compositionally biased region" description="Basic and acidic residues" evidence="4">
    <location>
        <begin position="219"/>
        <end position="228"/>
    </location>
</feature>
<dbReference type="GO" id="GO:0000381">
    <property type="term" value="P:regulation of alternative mRNA splicing, via spliceosome"/>
    <property type="evidence" value="ECO:0007669"/>
    <property type="project" value="InterPro"/>
</dbReference>
<dbReference type="PANTHER" id="PTHR31938">
    <property type="entry name" value="NUCLEAR SPECKLE SPLICING REGULATORY PROTEIN 1"/>
    <property type="match status" value="1"/>
</dbReference>
<evidence type="ECO:0000259" key="5">
    <source>
        <dbReference type="Pfam" id="PF09745"/>
    </source>
</evidence>
<evidence type="ECO:0000256" key="3">
    <source>
        <dbReference type="SAM" id="Coils"/>
    </source>
</evidence>
<dbReference type="Pfam" id="PF09745">
    <property type="entry name" value="NSRP1_N"/>
    <property type="match status" value="1"/>
</dbReference>
<organism evidence="6 7">
    <name type="scientific">Cherax quadricarinatus</name>
    <name type="common">Australian red claw crayfish</name>
    <dbReference type="NCBI Taxonomy" id="27406"/>
    <lineage>
        <taxon>Eukaryota</taxon>
        <taxon>Metazoa</taxon>
        <taxon>Ecdysozoa</taxon>
        <taxon>Arthropoda</taxon>
        <taxon>Crustacea</taxon>
        <taxon>Multicrustacea</taxon>
        <taxon>Malacostraca</taxon>
        <taxon>Eumalacostraca</taxon>
        <taxon>Eucarida</taxon>
        <taxon>Decapoda</taxon>
        <taxon>Pleocyemata</taxon>
        <taxon>Astacidea</taxon>
        <taxon>Parastacoidea</taxon>
        <taxon>Parastacidae</taxon>
        <taxon>Cherax</taxon>
    </lineage>
</organism>
<protein>
    <recommendedName>
        <fullName evidence="5">Nuclear speckle splicing regulatory protein 1 N-terminal domain-containing protein</fullName>
    </recommendedName>
</protein>
<comment type="caution">
    <text evidence="6">The sequence shown here is derived from an EMBL/GenBank/DDBJ whole genome shotgun (WGS) entry which is preliminary data.</text>
</comment>
<evidence type="ECO:0000313" key="6">
    <source>
        <dbReference type="EMBL" id="KAK8724283.1"/>
    </source>
</evidence>
<evidence type="ECO:0000313" key="7">
    <source>
        <dbReference type="Proteomes" id="UP001445076"/>
    </source>
</evidence>
<feature type="compositionally biased region" description="Basic and acidic residues" evidence="4">
    <location>
        <begin position="428"/>
        <end position="439"/>
    </location>
</feature>
<reference evidence="6 7" key="1">
    <citation type="journal article" date="2024" name="BMC Genomics">
        <title>Genome assembly of redclaw crayfish (Cherax quadricarinatus) provides insights into its immune adaptation and hypoxia tolerance.</title>
        <authorList>
            <person name="Liu Z."/>
            <person name="Zheng J."/>
            <person name="Li H."/>
            <person name="Fang K."/>
            <person name="Wang S."/>
            <person name="He J."/>
            <person name="Zhou D."/>
            <person name="Weng S."/>
            <person name="Chi M."/>
            <person name="Gu Z."/>
            <person name="He J."/>
            <person name="Li F."/>
            <person name="Wang M."/>
        </authorList>
    </citation>
    <scope>NUCLEOTIDE SEQUENCE [LARGE SCALE GENOMIC DNA]</scope>
    <source>
        <strain evidence="6">ZL_2023a</strain>
    </source>
</reference>
<feature type="region of interest" description="Disordered" evidence="4">
    <location>
        <begin position="202"/>
        <end position="439"/>
    </location>
</feature>
<feature type="region of interest" description="Disordered" evidence="4">
    <location>
        <begin position="121"/>
        <end position="144"/>
    </location>
</feature>
<keyword evidence="2 3" id="KW-0175">Coiled coil</keyword>
<accession>A0AAW0W488</accession>
<feature type="compositionally biased region" description="Basic and acidic residues" evidence="4">
    <location>
        <begin position="281"/>
        <end position="327"/>
    </location>
</feature>
<comment type="similarity">
    <text evidence="1">Belongs to the NSRP1 family.</text>
</comment>
<proteinExistence type="inferred from homology"/>
<feature type="compositionally biased region" description="Basic and acidic residues" evidence="4">
    <location>
        <begin position="235"/>
        <end position="246"/>
    </location>
</feature>
<dbReference type="Proteomes" id="UP001445076">
    <property type="component" value="Unassembled WGS sequence"/>
</dbReference>
<feature type="compositionally biased region" description="Acidic residues" evidence="4">
    <location>
        <begin position="32"/>
        <end position="43"/>
    </location>
</feature>
<feature type="region of interest" description="Disordered" evidence="4">
    <location>
        <begin position="1"/>
        <end position="45"/>
    </location>
</feature>
<gene>
    <name evidence="6" type="ORF">OTU49_011319</name>
</gene>
<keyword evidence="7" id="KW-1185">Reference proteome</keyword>